<feature type="domain" description="GST C-terminal" evidence="7">
    <location>
        <begin position="80"/>
        <end position="216"/>
    </location>
</feature>
<dbReference type="InterPro" id="IPR050213">
    <property type="entry name" value="GST_superfamily"/>
</dbReference>
<evidence type="ECO:0000313" key="8">
    <source>
        <dbReference type="EMBL" id="KAG2451147.1"/>
    </source>
</evidence>
<evidence type="ECO:0000259" key="6">
    <source>
        <dbReference type="PROSITE" id="PS50404"/>
    </source>
</evidence>
<dbReference type="EMBL" id="JAEHOD010000009">
    <property type="protein sequence ID" value="KAG2451147.1"/>
    <property type="molecule type" value="Genomic_DNA"/>
</dbReference>
<comment type="function">
    <text evidence="1">Conjugation of reduced glutathione to a wide number of exogenous and endogenous hydrophobic electrophiles.</text>
</comment>
<dbReference type="PROSITE" id="PS50405">
    <property type="entry name" value="GST_CTER"/>
    <property type="match status" value="1"/>
</dbReference>
<dbReference type="SUPFAM" id="SSF47616">
    <property type="entry name" value="GST C-terminal domain-like"/>
    <property type="match status" value="1"/>
</dbReference>
<evidence type="ECO:0000256" key="3">
    <source>
        <dbReference type="ARBA" id="ARBA00012452"/>
    </source>
</evidence>
<evidence type="ECO:0000259" key="7">
    <source>
        <dbReference type="PROSITE" id="PS50405"/>
    </source>
</evidence>
<sequence length="221" mass="24767">MAPKIIYFPVRGRAEVMKLALAAVEQEFEFVQVDYADMKAHPDQYPFGQCPRLVDGDIDLVQSNAILRYLARHYKLYGKDEKEMGLVDMIMEGVESLRVKYLALVYQEKLADAAMEQHWSTHCDPNNAEHRNGGAHLVFFSRLLQRNAAGGGKAFVGSGLSMADLCVFDIVDLHNRIFPDKMKEVYPELVAFHDHVASLPGIKEYLASPKRVAAVNGNNLG</sequence>
<accession>A0A836B8T5</accession>
<comment type="caution">
    <text evidence="8">The sequence shown here is derived from an EMBL/GenBank/DDBJ whole genome shotgun (WGS) entry which is preliminary data.</text>
</comment>
<dbReference type="GO" id="GO:0004364">
    <property type="term" value="F:glutathione transferase activity"/>
    <property type="evidence" value="ECO:0007669"/>
    <property type="project" value="UniProtKB-EC"/>
</dbReference>
<feature type="domain" description="GST N-terminal" evidence="6">
    <location>
        <begin position="1"/>
        <end position="78"/>
    </location>
</feature>
<proteinExistence type="inferred from homology"/>
<dbReference type="SFLD" id="SFLDG00363">
    <property type="entry name" value="AMPS_(cytGST):_Alpha-__Mu-__Pi"/>
    <property type="match status" value="1"/>
</dbReference>
<evidence type="ECO:0000313" key="9">
    <source>
        <dbReference type="Proteomes" id="UP000613740"/>
    </source>
</evidence>
<dbReference type="EC" id="2.5.1.18" evidence="3"/>
<dbReference type="InterPro" id="IPR036249">
    <property type="entry name" value="Thioredoxin-like_sf"/>
</dbReference>
<dbReference type="Gene3D" id="1.20.1050.10">
    <property type="match status" value="1"/>
</dbReference>
<name>A0A836B8T5_9CHLO</name>
<dbReference type="Pfam" id="PF14497">
    <property type="entry name" value="GST_C_3"/>
    <property type="match status" value="1"/>
</dbReference>
<dbReference type="AlphaFoldDB" id="A0A836B8T5"/>
<comment type="catalytic activity">
    <reaction evidence="5">
        <text>RX + glutathione = an S-substituted glutathione + a halide anion + H(+)</text>
        <dbReference type="Rhea" id="RHEA:16437"/>
        <dbReference type="ChEBI" id="CHEBI:15378"/>
        <dbReference type="ChEBI" id="CHEBI:16042"/>
        <dbReference type="ChEBI" id="CHEBI:17792"/>
        <dbReference type="ChEBI" id="CHEBI:57925"/>
        <dbReference type="ChEBI" id="CHEBI:90779"/>
        <dbReference type="EC" id="2.5.1.18"/>
    </reaction>
</comment>
<dbReference type="Proteomes" id="UP000613740">
    <property type="component" value="Unassembled WGS sequence"/>
</dbReference>
<dbReference type="InterPro" id="IPR040079">
    <property type="entry name" value="Glutathione_S-Trfase"/>
</dbReference>
<dbReference type="SFLD" id="SFLDS00019">
    <property type="entry name" value="Glutathione_Transferase_(cytos"/>
    <property type="match status" value="1"/>
</dbReference>
<evidence type="ECO:0000256" key="4">
    <source>
        <dbReference type="ARBA" id="ARBA00022679"/>
    </source>
</evidence>
<keyword evidence="4" id="KW-0808">Transferase</keyword>
<dbReference type="Gene3D" id="3.40.30.10">
    <property type="entry name" value="Glutaredoxin"/>
    <property type="match status" value="1"/>
</dbReference>
<dbReference type="InterPro" id="IPR010987">
    <property type="entry name" value="Glutathione-S-Trfase_C-like"/>
</dbReference>
<dbReference type="OrthoDB" id="422574at2759"/>
<protein>
    <recommendedName>
        <fullName evidence="3">glutathione transferase</fullName>
        <ecNumber evidence="3">2.5.1.18</ecNumber>
    </recommendedName>
</protein>
<dbReference type="PROSITE" id="PS50404">
    <property type="entry name" value="GST_NTER"/>
    <property type="match status" value="1"/>
</dbReference>
<dbReference type="GO" id="GO:0006749">
    <property type="term" value="P:glutathione metabolic process"/>
    <property type="evidence" value="ECO:0007669"/>
    <property type="project" value="TreeGrafter"/>
</dbReference>
<dbReference type="InterPro" id="IPR004045">
    <property type="entry name" value="Glutathione_S-Trfase_N"/>
</dbReference>
<gene>
    <name evidence="8" type="ORF">HYH02_004414</name>
</gene>
<reference evidence="8" key="1">
    <citation type="journal article" date="2020" name="bioRxiv">
        <title>Comparative genomics of Chlamydomonas.</title>
        <authorList>
            <person name="Craig R.J."/>
            <person name="Hasan A.R."/>
            <person name="Ness R.W."/>
            <person name="Keightley P.D."/>
        </authorList>
    </citation>
    <scope>NUCLEOTIDE SEQUENCE</scope>
    <source>
        <strain evidence="8">CCAP 11/173</strain>
    </source>
</reference>
<evidence type="ECO:0000256" key="2">
    <source>
        <dbReference type="ARBA" id="ARBA00005861"/>
    </source>
</evidence>
<keyword evidence="9" id="KW-1185">Reference proteome</keyword>
<comment type="similarity">
    <text evidence="2">Belongs to the GST superfamily. Mu family.</text>
</comment>
<evidence type="ECO:0000256" key="5">
    <source>
        <dbReference type="ARBA" id="ARBA00047960"/>
    </source>
</evidence>
<dbReference type="Pfam" id="PF02798">
    <property type="entry name" value="GST_N"/>
    <property type="match status" value="1"/>
</dbReference>
<dbReference type="InterPro" id="IPR004046">
    <property type="entry name" value="GST_C"/>
</dbReference>
<evidence type="ECO:0000256" key="1">
    <source>
        <dbReference type="ARBA" id="ARBA00003701"/>
    </source>
</evidence>
<dbReference type="InterPro" id="IPR036282">
    <property type="entry name" value="Glutathione-S-Trfase_C_sf"/>
</dbReference>
<organism evidence="8 9">
    <name type="scientific">Chlamydomonas schloesseri</name>
    <dbReference type="NCBI Taxonomy" id="2026947"/>
    <lineage>
        <taxon>Eukaryota</taxon>
        <taxon>Viridiplantae</taxon>
        <taxon>Chlorophyta</taxon>
        <taxon>core chlorophytes</taxon>
        <taxon>Chlorophyceae</taxon>
        <taxon>CS clade</taxon>
        <taxon>Chlamydomonadales</taxon>
        <taxon>Chlamydomonadaceae</taxon>
        <taxon>Chlamydomonas</taxon>
    </lineage>
</organism>
<dbReference type="SUPFAM" id="SSF52833">
    <property type="entry name" value="Thioredoxin-like"/>
    <property type="match status" value="1"/>
</dbReference>
<dbReference type="SFLD" id="SFLDG01205">
    <property type="entry name" value="AMPS.1"/>
    <property type="match status" value="1"/>
</dbReference>
<dbReference type="PANTHER" id="PTHR11571:SF222">
    <property type="entry name" value="GLUTATHIONE TRANSFERASE"/>
    <property type="match status" value="1"/>
</dbReference>
<dbReference type="PANTHER" id="PTHR11571">
    <property type="entry name" value="GLUTATHIONE S-TRANSFERASE"/>
    <property type="match status" value="1"/>
</dbReference>